<dbReference type="SUPFAM" id="SSF53448">
    <property type="entry name" value="Nucleotide-diphospho-sugar transferases"/>
    <property type="match status" value="1"/>
</dbReference>
<dbReference type="EMBL" id="CP016379">
    <property type="protein sequence ID" value="AZR73365.1"/>
    <property type="molecule type" value="Genomic_DNA"/>
</dbReference>
<proteinExistence type="predicted"/>
<dbReference type="InterPro" id="IPR001173">
    <property type="entry name" value="Glyco_trans_2-like"/>
</dbReference>
<reference evidence="3 4" key="1">
    <citation type="submission" date="2016-07" db="EMBL/GenBank/DDBJ databases">
        <title>Genome and transcriptome analysis of iron-reducing fermentative bacteria Anoxybacter fermentans.</title>
        <authorList>
            <person name="Zeng X."/>
            <person name="Shao Z."/>
        </authorList>
    </citation>
    <scope>NUCLEOTIDE SEQUENCE [LARGE SCALE GENOMIC DNA]</scope>
    <source>
        <strain evidence="3 4">DY22613</strain>
    </source>
</reference>
<evidence type="ECO:0000259" key="2">
    <source>
        <dbReference type="Pfam" id="PF00535"/>
    </source>
</evidence>
<dbReference type="Pfam" id="PF13181">
    <property type="entry name" value="TPR_8"/>
    <property type="match status" value="3"/>
</dbReference>
<dbReference type="OrthoDB" id="9815923at2"/>
<dbReference type="InterPro" id="IPR019734">
    <property type="entry name" value="TPR_rpt"/>
</dbReference>
<dbReference type="SUPFAM" id="SSF48452">
    <property type="entry name" value="TPR-like"/>
    <property type="match status" value="1"/>
</dbReference>
<keyword evidence="1" id="KW-0802">TPR repeat</keyword>
<dbReference type="CDD" id="cd02511">
    <property type="entry name" value="Beta4Glucosyltransferase"/>
    <property type="match status" value="1"/>
</dbReference>
<gene>
    <name evidence="3" type="ORF">BBF96_08200</name>
</gene>
<name>A0A3S9SYL0_9FIRM</name>
<sequence>MINHPFLSVCMIVKNEADLLPGCLESISDLADEIIVVDTGSTDNTVKIALNYGAKVYHEIWQNHFGKARNRSLEQARGQWVLILDADERFPLEFKNRLIPLLYRAILRKTEGIIVKIKSYYGKDIGYNYVFDSACRIFRNRPEYRFKLSLHEEMSHIILKKNPKARIETTDIYIEHFGYVEKIIHQKRKNERNLNILKRELENNPHDPFLNYACGTEYFQQQQYQLALDYYRKALKVDLKTLSFGADLIYKMAVSYLHLREYKKGLMTVERGLKIFPDFTALWFIKGELHYLQGQLEIARSAYQKCLEIRSDPRRYIQINGLESFRTYWALGRTFEKEGNEEKAVEFYCLAYQNNHQYQSAYEGILRIFKSQKNRILNYLDFSSINSNYDPVFDLYKTWLSGGETYEQN</sequence>
<evidence type="ECO:0000313" key="4">
    <source>
        <dbReference type="Proteomes" id="UP000267250"/>
    </source>
</evidence>
<dbReference type="Proteomes" id="UP000267250">
    <property type="component" value="Chromosome"/>
</dbReference>
<dbReference type="RefSeq" id="WP_127016700.1">
    <property type="nucleotide sequence ID" value="NZ_CP016379.1"/>
</dbReference>
<dbReference type="Gene3D" id="3.90.550.10">
    <property type="entry name" value="Spore Coat Polysaccharide Biosynthesis Protein SpsA, Chain A"/>
    <property type="match status" value="1"/>
</dbReference>
<organism evidence="3 4">
    <name type="scientific">Anoxybacter fermentans</name>
    <dbReference type="NCBI Taxonomy" id="1323375"/>
    <lineage>
        <taxon>Bacteria</taxon>
        <taxon>Bacillati</taxon>
        <taxon>Bacillota</taxon>
        <taxon>Clostridia</taxon>
        <taxon>Halanaerobiales</taxon>
        <taxon>Anoxybacter</taxon>
    </lineage>
</organism>
<dbReference type="KEGG" id="aft:BBF96_08200"/>
<protein>
    <recommendedName>
        <fullName evidence="2">Glycosyltransferase 2-like domain-containing protein</fullName>
    </recommendedName>
</protein>
<dbReference type="PANTHER" id="PTHR43630">
    <property type="entry name" value="POLY-BETA-1,6-N-ACETYL-D-GLUCOSAMINE SYNTHASE"/>
    <property type="match status" value="1"/>
</dbReference>
<dbReference type="InterPro" id="IPR029044">
    <property type="entry name" value="Nucleotide-diphossugar_trans"/>
</dbReference>
<dbReference type="InterPro" id="IPR011990">
    <property type="entry name" value="TPR-like_helical_dom_sf"/>
</dbReference>
<dbReference type="SMART" id="SM00028">
    <property type="entry name" value="TPR"/>
    <property type="match status" value="4"/>
</dbReference>
<dbReference type="Gene3D" id="1.25.40.10">
    <property type="entry name" value="Tetratricopeptide repeat domain"/>
    <property type="match status" value="2"/>
</dbReference>
<evidence type="ECO:0000313" key="3">
    <source>
        <dbReference type="EMBL" id="AZR73365.1"/>
    </source>
</evidence>
<dbReference type="PANTHER" id="PTHR43630:SF2">
    <property type="entry name" value="GLYCOSYLTRANSFERASE"/>
    <property type="match status" value="1"/>
</dbReference>
<dbReference type="AlphaFoldDB" id="A0A3S9SYL0"/>
<keyword evidence="4" id="KW-1185">Reference proteome</keyword>
<dbReference type="Pfam" id="PF00535">
    <property type="entry name" value="Glycos_transf_2"/>
    <property type="match status" value="1"/>
</dbReference>
<dbReference type="PROSITE" id="PS50005">
    <property type="entry name" value="TPR"/>
    <property type="match status" value="1"/>
</dbReference>
<feature type="repeat" description="TPR" evidence="1">
    <location>
        <begin position="208"/>
        <end position="241"/>
    </location>
</feature>
<accession>A0A3S9SYL0</accession>
<feature type="domain" description="Glycosyltransferase 2-like" evidence="2">
    <location>
        <begin position="8"/>
        <end position="127"/>
    </location>
</feature>
<evidence type="ECO:0000256" key="1">
    <source>
        <dbReference type="PROSITE-ProRule" id="PRU00339"/>
    </source>
</evidence>